<protein>
    <submittedName>
        <fullName evidence="1">Uncharacterized protein</fullName>
    </submittedName>
</protein>
<dbReference type="Proteomes" id="UP000239576">
    <property type="component" value="Unassembled WGS sequence"/>
</dbReference>
<proteinExistence type="predicted"/>
<reference evidence="2" key="1">
    <citation type="submission" date="2018-02" db="EMBL/GenBank/DDBJ databases">
        <authorList>
            <person name="Moore K."/>
            <person name="Momper L."/>
        </authorList>
    </citation>
    <scope>NUCLEOTIDE SEQUENCE [LARGE SCALE GENOMIC DNA]</scope>
    <source>
        <strain evidence="2">ULC18</strain>
    </source>
</reference>
<evidence type="ECO:0000313" key="2">
    <source>
        <dbReference type="Proteomes" id="UP000239576"/>
    </source>
</evidence>
<dbReference type="RefSeq" id="WP_106255043.1">
    <property type="nucleotide sequence ID" value="NZ_CAWNSW010000080.1"/>
</dbReference>
<comment type="caution">
    <text evidence="1">The sequence shown here is derived from an EMBL/GenBank/DDBJ whole genome shotgun (WGS) entry which is preliminary data.</text>
</comment>
<gene>
    <name evidence="1" type="ORF">C7B82_04145</name>
</gene>
<sequence length="83" mass="9205">MKSVTLRSHVGADGILNLQMPVGITDAELEVMVIVQPVVQPKVETPAYTGWLPGFFEEVIGNWAGEPLVRPEQGEYEVRENLK</sequence>
<dbReference type="OrthoDB" id="26670at2"/>
<dbReference type="AlphaFoldDB" id="A0A2T1ELQ6"/>
<name>A0A2T1ELQ6_9CYAN</name>
<evidence type="ECO:0000313" key="1">
    <source>
        <dbReference type="EMBL" id="PSB33682.1"/>
    </source>
</evidence>
<organism evidence="1 2">
    <name type="scientific">Stenomitos frigidus ULC18</name>
    <dbReference type="NCBI Taxonomy" id="2107698"/>
    <lineage>
        <taxon>Bacteria</taxon>
        <taxon>Bacillati</taxon>
        <taxon>Cyanobacteriota</taxon>
        <taxon>Cyanophyceae</taxon>
        <taxon>Leptolyngbyales</taxon>
        <taxon>Leptolyngbyaceae</taxon>
        <taxon>Stenomitos</taxon>
    </lineage>
</organism>
<accession>A0A2T1ELQ6</accession>
<dbReference type="EMBL" id="PVWK01000017">
    <property type="protein sequence ID" value="PSB33682.1"/>
    <property type="molecule type" value="Genomic_DNA"/>
</dbReference>
<keyword evidence="2" id="KW-1185">Reference proteome</keyword>
<reference evidence="1 2" key="2">
    <citation type="submission" date="2018-03" db="EMBL/GenBank/DDBJ databases">
        <title>The ancient ancestry and fast evolution of plastids.</title>
        <authorList>
            <person name="Moore K.R."/>
            <person name="Magnabosco C."/>
            <person name="Momper L."/>
            <person name="Gold D.A."/>
            <person name="Bosak T."/>
            <person name="Fournier G.P."/>
        </authorList>
    </citation>
    <scope>NUCLEOTIDE SEQUENCE [LARGE SCALE GENOMIC DNA]</scope>
    <source>
        <strain evidence="1 2">ULC18</strain>
    </source>
</reference>